<dbReference type="Proteomes" id="UP000011910">
    <property type="component" value="Unassembled WGS sequence"/>
</dbReference>
<dbReference type="OrthoDB" id="1111178at2"/>
<evidence type="ECO:0008006" key="3">
    <source>
        <dbReference type="Google" id="ProtNLM"/>
    </source>
</evidence>
<dbReference type="STRING" id="1279009.ADICEAN_01962"/>
<comment type="caution">
    <text evidence="1">The sequence shown here is derived from an EMBL/GenBank/DDBJ whole genome shotgun (WGS) entry which is preliminary data.</text>
</comment>
<dbReference type="RefSeq" id="WP_009195358.1">
    <property type="nucleotide sequence ID" value="NZ_AODQ01000041.1"/>
</dbReference>
<accession>M7NWU3</accession>
<reference evidence="1 2" key="1">
    <citation type="journal article" date="2013" name="Genome Announc.">
        <title>Draft Genome Sequence of Cesiribacter andamanensis Strain AMV16T, Isolated from a Soil Sample from a Mud Volcano in the Andaman Islands, India.</title>
        <authorList>
            <person name="Shivaji S."/>
            <person name="Ara S."/>
            <person name="Begum Z."/>
            <person name="Srinivas T.N."/>
            <person name="Singh A."/>
            <person name="Kumar Pinnaka A."/>
        </authorList>
    </citation>
    <scope>NUCLEOTIDE SEQUENCE [LARGE SCALE GENOMIC DNA]</scope>
    <source>
        <strain evidence="1 2">AMV16</strain>
    </source>
</reference>
<gene>
    <name evidence="1" type="ORF">ADICEAN_01962</name>
</gene>
<sequence>MVLESLALQGGSASPYTLFVNGRPGKAFGPQRLLGGDSLLLLLEVTLPPTAEPTPYLAADALLVVNKGLQQEVPIMGWGQNARSISSSTLPCATYWDAALPYIIERSILVDTLCTLTIGPGTRLYFKPGAFLYVKGTLLAEGEAAENERILFRNHRQGGAYDTQPGQWGGILFLEGSKANRLRYCDIRNAQVGVRLGTPDPDDTPDLVLESCRLENHLEAGILAYTSDLLAINTLVANCLGPAVANLAGGNYRYQHCTFANLRGGQRSLPAALFSDNVVLDNGEMLTAPLQLQLQNTIIWGNLGSGNEFLADRAGQAPFSLLLEHNLIRSSDTSLEQGGNLISTALTYVRFQDISRYNYRPDSLSPAVNAGKDLGILLDLSGQERDAQPDIGALEYTKE</sequence>
<evidence type="ECO:0000313" key="1">
    <source>
        <dbReference type="EMBL" id="EMR02924.1"/>
    </source>
</evidence>
<dbReference type="InterPro" id="IPR012334">
    <property type="entry name" value="Pectin_lyas_fold"/>
</dbReference>
<dbReference type="SUPFAM" id="SSF51126">
    <property type="entry name" value="Pectin lyase-like"/>
    <property type="match status" value="1"/>
</dbReference>
<dbReference type="InterPro" id="IPR011050">
    <property type="entry name" value="Pectin_lyase_fold/virulence"/>
</dbReference>
<name>M7NWU3_9BACT</name>
<dbReference type="EMBL" id="AODQ01000041">
    <property type="protein sequence ID" value="EMR02924.1"/>
    <property type="molecule type" value="Genomic_DNA"/>
</dbReference>
<keyword evidence="2" id="KW-1185">Reference proteome</keyword>
<dbReference type="eggNOG" id="ENOG502Z7PX">
    <property type="taxonomic scope" value="Bacteria"/>
</dbReference>
<dbReference type="Gene3D" id="2.160.20.10">
    <property type="entry name" value="Single-stranded right-handed beta-helix, Pectin lyase-like"/>
    <property type="match status" value="1"/>
</dbReference>
<protein>
    <recommendedName>
        <fullName evidence="3">Right handed beta helix domain-containing protein</fullName>
    </recommendedName>
</protein>
<evidence type="ECO:0000313" key="2">
    <source>
        <dbReference type="Proteomes" id="UP000011910"/>
    </source>
</evidence>
<dbReference type="AlphaFoldDB" id="M7NWU3"/>
<proteinExistence type="predicted"/>
<organism evidence="1 2">
    <name type="scientific">Cesiribacter andamanensis AMV16</name>
    <dbReference type="NCBI Taxonomy" id="1279009"/>
    <lineage>
        <taxon>Bacteria</taxon>
        <taxon>Pseudomonadati</taxon>
        <taxon>Bacteroidota</taxon>
        <taxon>Cytophagia</taxon>
        <taxon>Cytophagales</taxon>
        <taxon>Cesiribacteraceae</taxon>
        <taxon>Cesiribacter</taxon>
    </lineage>
</organism>